<evidence type="ECO:0000313" key="3">
    <source>
        <dbReference type="Proteomes" id="UP000230069"/>
    </source>
</evidence>
<dbReference type="Gene3D" id="1.10.150.50">
    <property type="entry name" value="Transcription Factor, Ets-1"/>
    <property type="match status" value="1"/>
</dbReference>
<name>A0A2G5FAT0_AQUCA</name>
<dbReference type="EMBL" id="KZ305018">
    <property type="protein sequence ID" value="PIA65065.1"/>
    <property type="molecule type" value="Genomic_DNA"/>
</dbReference>
<evidence type="ECO:0000259" key="1">
    <source>
        <dbReference type="Pfam" id="PF00536"/>
    </source>
</evidence>
<evidence type="ECO:0000313" key="2">
    <source>
        <dbReference type="EMBL" id="PIA65065.1"/>
    </source>
</evidence>
<dbReference type="InParanoid" id="A0A2G5FAT0"/>
<protein>
    <recommendedName>
        <fullName evidence="1">SAM domain-containing protein</fullName>
    </recommendedName>
</protein>
<dbReference type="OrthoDB" id="76949at2759"/>
<accession>A0A2G5FAT0</accession>
<dbReference type="Proteomes" id="UP000230069">
    <property type="component" value="Unassembled WGS sequence"/>
</dbReference>
<dbReference type="InterPro" id="IPR001660">
    <property type="entry name" value="SAM"/>
</dbReference>
<gene>
    <name evidence="2" type="ORF">AQUCO_00100505v1</name>
</gene>
<sequence length="80" mass="9154">MNYLRVTGQFDSLAQYSAFLDGKSHKQADIPLEKFLKDLGLEEYLEKFEAQNIDVTALMNFTCENLKALKLPVGVRNTLR</sequence>
<organism evidence="2 3">
    <name type="scientific">Aquilegia coerulea</name>
    <name type="common">Rocky mountain columbine</name>
    <dbReference type="NCBI Taxonomy" id="218851"/>
    <lineage>
        <taxon>Eukaryota</taxon>
        <taxon>Viridiplantae</taxon>
        <taxon>Streptophyta</taxon>
        <taxon>Embryophyta</taxon>
        <taxon>Tracheophyta</taxon>
        <taxon>Spermatophyta</taxon>
        <taxon>Magnoliopsida</taxon>
        <taxon>Ranunculales</taxon>
        <taxon>Ranunculaceae</taxon>
        <taxon>Thalictroideae</taxon>
        <taxon>Aquilegia</taxon>
    </lineage>
</organism>
<feature type="domain" description="SAM" evidence="1">
    <location>
        <begin position="32"/>
        <end position="70"/>
    </location>
</feature>
<dbReference type="AlphaFoldDB" id="A0A2G5FAT0"/>
<reference evidence="2 3" key="1">
    <citation type="submission" date="2017-09" db="EMBL/GenBank/DDBJ databases">
        <title>WGS assembly of Aquilegia coerulea Goldsmith.</title>
        <authorList>
            <person name="Hodges S."/>
            <person name="Kramer E."/>
            <person name="Nordborg M."/>
            <person name="Tomkins J."/>
            <person name="Borevitz J."/>
            <person name="Derieg N."/>
            <person name="Yan J."/>
            <person name="Mihaltcheva S."/>
            <person name="Hayes R.D."/>
            <person name="Rokhsar D."/>
        </authorList>
    </citation>
    <scope>NUCLEOTIDE SEQUENCE [LARGE SCALE GENOMIC DNA]</scope>
    <source>
        <strain evidence="3">cv. Goldsmith</strain>
    </source>
</reference>
<proteinExistence type="predicted"/>
<keyword evidence="3" id="KW-1185">Reference proteome</keyword>
<dbReference type="Pfam" id="PF00536">
    <property type="entry name" value="SAM_1"/>
    <property type="match status" value="1"/>
</dbReference>
<dbReference type="InterPro" id="IPR013761">
    <property type="entry name" value="SAM/pointed_sf"/>
</dbReference>
<dbReference type="SUPFAM" id="SSF47769">
    <property type="entry name" value="SAM/Pointed domain"/>
    <property type="match status" value="1"/>
</dbReference>